<dbReference type="GO" id="GO:0032259">
    <property type="term" value="P:methylation"/>
    <property type="evidence" value="ECO:0007669"/>
    <property type="project" value="UniProtKB-KW"/>
</dbReference>
<reference evidence="2 3" key="1">
    <citation type="submission" date="2018-11" db="EMBL/GenBank/DDBJ databases">
        <authorList>
            <person name="Jang G.I."/>
            <person name="Hwang C.Y."/>
        </authorList>
    </citation>
    <scope>NUCLEOTIDE SEQUENCE [LARGE SCALE GENOMIC DNA]</scope>
    <source>
        <strain evidence="2 3">SSM26</strain>
    </source>
</reference>
<keyword evidence="2" id="KW-0489">Methyltransferase</keyword>
<dbReference type="GO" id="GO:0008168">
    <property type="term" value="F:methyltransferase activity"/>
    <property type="evidence" value="ECO:0007669"/>
    <property type="project" value="UniProtKB-KW"/>
</dbReference>
<dbReference type="Pfam" id="PF08241">
    <property type="entry name" value="Methyltransf_11"/>
    <property type="match status" value="1"/>
</dbReference>
<dbReference type="InterPro" id="IPR029063">
    <property type="entry name" value="SAM-dependent_MTases_sf"/>
</dbReference>
<protein>
    <submittedName>
        <fullName evidence="2">Class I SAM-dependent methyltransferase</fullName>
    </submittedName>
</protein>
<keyword evidence="3" id="KW-1185">Reference proteome</keyword>
<keyword evidence="2" id="KW-0808">Transferase</keyword>
<dbReference type="Gene3D" id="3.40.50.150">
    <property type="entry name" value="Vaccinia Virus protein VP39"/>
    <property type="match status" value="1"/>
</dbReference>
<evidence type="ECO:0000313" key="3">
    <source>
        <dbReference type="Proteomes" id="UP000275199"/>
    </source>
</evidence>
<dbReference type="CDD" id="cd02440">
    <property type="entry name" value="AdoMet_MTases"/>
    <property type="match status" value="1"/>
</dbReference>
<dbReference type="InterPro" id="IPR050508">
    <property type="entry name" value="Methyltransf_Superfamily"/>
</dbReference>
<feature type="domain" description="Methyltransferase type 11" evidence="1">
    <location>
        <begin position="45"/>
        <end position="133"/>
    </location>
</feature>
<dbReference type="RefSeq" id="WP_123887592.1">
    <property type="nucleotide sequence ID" value="NZ_RKKU01000001.1"/>
</dbReference>
<dbReference type="Proteomes" id="UP000275199">
    <property type="component" value="Unassembled WGS sequence"/>
</dbReference>
<evidence type="ECO:0000259" key="1">
    <source>
        <dbReference type="Pfam" id="PF08241"/>
    </source>
</evidence>
<gene>
    <name evidence="2" type="ORF">EF096_00215</name>
</gene>
<proteinExistence type="predicted"/>
<evidence type="ECO:0000313" key="2">
    <source>
        <dbReference type="EMBL" id="ROZ88160.1"/>
    </source>
</evidence>
<dbReference type="SUPFAM" id="SSF53335">
    <property type="entry name" value="S-adenosyl-L-methionine-dependent methyltransferases"/>
    <property type="match status" value="1"/>
</dbReference>
<dbReference type="InterPro" id="IPR013216">
    <property type="entry name" value="Methyltransf_11"/>
</dbReference>
<accession>A0ABX9XMJ5</accession>
<sequence length="251" mass="28098">MDYSAVFGNRATSYLGASERYPAIREQEIARFVDLLCLKPGETFLDIPCGNGLVSERIAPTVRYLGLDPAATFVDHCRNRNKPVVQASMRCTGLPSGSVDVIGSLTGIHHEADRLTLYAEWFRLLRPGGRLVIADVACGGEVDRFLNEFVNEWNSEGHDGNFLCEQDVQLVKQSGFANVLFSQLNHDWQAPTEIEMYDFMLALFGLDKQPSLAATQEAWRHLGWSKDREVCRLPWSLSVISAQKPEVATFE</sequence>
<organism evidence="2 3">
    <name type="scientific">Pseudomonas neustonica</name>
    <dbReference type="NCBI Taxonomy" id="2487346"/>
    <lineage>
        <taxon>Bacteria</taxon>
        <taxon>Pseudomonadati</taxon>
        <taxon>Pseudomonadota</taxon>
        <taxon>Gammaproteobacteria</taxon>
        <taxon>Pseudomonadales</taxon>
        <taxon>Pseudomonadaceae</taxon>
        <taxon>Pseudomonas</taxon>
    </lineage>
</organism>
<name>A0ABX9XMJ5_9PSED</name>
<comment type="caution">
    <text evidence="2">The sequence shown here is derived from an EMBL/GenBank/DDBJ whole genome shotgun (WGS) entry which is preliminary data.</text>
</comment>
<dbReference type="PANTHER" id="PTHR42912">
    <property type="entry name" value="METHYLTRANSFERASE"/>
    <property type="match status" value="1"/>
</dbReference>
<dbReference type="EMBL" id="RKKU01000001">
    <property type="protein sequence ID" value="ROZ88160.1"/>
    <property type="molecule type" value="Genomic_DNA"/>
</dbReference>